<dbReference type="AlphaFoldDB" id="X0V2J1"/>
<name>X0V2J1_9ZZZZ</name>
<protein>
    <recommendedName>
        <fullName evidence="2">N-terminal of MaoC-like dehydratase domain-containing protein</fullName>
    </recommendedName>
</protein>
<dbReference type="EMBL" id="BARS01022927">
    <property type="protein sequence ID" value="GAG05627.1"/>
    <property type="molecule type" value="Genomic_DNA"/>
</dbReference>
<feature type="non-terminal residue" evidence="1">
    <location>
        <position position="126"/>
    </location>
</feature>
<evidence type="ECO:0000313" key="1">
    <source>
        <dbReference type="EMBL" id="GAG05627.1"/>
    </source>
</evidence>
<comment type="caution">
    <text evidence="1">The sequence shown here is derived from an EMBL/GenBank/DDBJ whole genome shotgun (WGS) entry which is preliminary data.</text>
</comment>
<evidence type="ECO:0008006" key="2">
    <source>
        <dbReference type="Google" id="ProtNLM"/>
    </source>
</evidence>
<reference evidence="1" key="1">
    <citation type="journal article" date="2014" name="Front. Microbiol.">
        <title>High frequency of phylogenetically diverse reductive dehalogenase-homologous genes in deep subseafloor sedimentary metagenomes.</title>
        <authorList>
            <person name="Kawai M."/>
            <person name="Futagami T."/>
            <person name="Toyoda A."/>
            <person name="Takaki Y."/>
            <person name="Nishi S."/>
            <person name="Hori S."/>
            <person name="Arai W."/>
            <person name="Tsubouchi T."/>
            <person name="Morono Y."/>
            <person name="Uchiyama I."/>
            <person name="Ito T."/>
            <person name="Fujiyama A."/>
            <person name="Inagaki F."/>
            <person name="Takami H."/>
        </authorList>
    </citation>
    <scope>NUCLEOTIDE SEQUENCE</scope>
    <source>
        <strain evidence="1">Expedition CK06-06</strain>
    </source>
</reference>
<gene>
    <name evidence="1" type="ORF">S01H1_36581</name>
</gene>
<accession>X0V2J1</accession>
<sequence>MSSIEEMKKNAEFLTENLPGKDLPGIAKISVRYRSLVNFAKCFGITDPKYVGPEEEGIVACHAYANAYTIKSLYTLAPGAKLVQDGKERMLIKNPRMILHAGNKYNWEGCVDVKPGDKLTGTAKWG</sequence>
<proteinExistence type="predicted"/>
<organism evidence="1">
    <name type="scientific">marine sediment metagenome</name>
    <dbReference type="NCBI Taxonomy" id="412755"/>
    <lineage>
        <taxon>unclassified sequences</taxon>
        <taxon>metagenomes</taxon>
        <taxon>ecological metagenomes</taxon>
    </lineage>
</organism>